<evidence type="ECO:0000256" key="2">
    <source>
        <dbReference type="ARBA" id="ARBA00022898"/>
    </source>
</evidence>
<dbReference type="InterPro" id="IPR049943">
    <property type="entry name" value="Ser_HO-MeTrfase-like"/>
</dbReference>
<evidence type="ECO:0000259" key="3">
    <source>
        <dbReference type="Pfam" id="PF00464"/>
    </source>
</evidence>
<dbReference type="AlphaFoldDB" id="A0CI24"/>
<dbReference type="Proteomes" id="UP000000600">
    <property type="component" value="Unassembled WGS sequence"/>
</dbReference>
<dbReference type="HOGENOM" id="CLU_2113679_0_0_1"/>
<keyword evidence="2" id="KW-0663">Pyridoxal phosphate</keyword>
<dbReference type="SUPFAM" id="SSF53383">
    <property type="entry name" value="PLP-dependent transferases"/>
    <property type="match status" value="1"/>
</dbReference>
<dbReference type="GO" id="GO:0035999">
    <property type="term" value="P:tetrahydrofolate interconversion"/>
    <property type="evidence" value="ECO:0007669"/>
    <property type="project" value="UniProtKB-UniPathway"/>
</dbReference>
<dbReference type="InterPro" id="IPR015424">
    <property type="entry name" value="PyrdxlP-dep_Trfase"/>
</dbReference>
<dbReference type="PANTHER" id="PTHR11680">
    <property type="entry name" value="SERINE HYDROXYMETHYLTRANSFERASE"/>
    <property type="match status" value="1"/>
</dbReference>
<dbReference type="RefSeq" id="XP_001437838.1">
    <property type="nucleotide sequence ID" value="XM_001437801.1"/>
</dbReference>
<feature type="domain" description="Serine hydroxymethyltransferase-like" evidence="3">
    <location>
        <begin position="12"/>
        <end position="114"/>
    </location>
</feature>
<dbReference type="STRING" id="5888.A0CI24"/>
<dbReference type="InterPro" id="IPR015421">
    <property type="entry name" value="PyrdxlP-dep_Trfase_major"/>
</dbReference>
<proteinExistence type="predicted"/>
<dbReference type="GeneID" id="5023623"/>
<name>A0CI24_PARTE</name>
<dbReference type="InParanoid" id="A0CI24"/>
<dbReference type="EMBL" id="CT868082">
    <property type="protein sequence ID" value="CAK70441.1"/>
    <property type="molecule type" value="Genomic_DNA"/>
</dbReference>
<dbReference type="OMA" id="AREIQNC"/>
<gene>
    <name evidence="4" type="ORF">GSPATT00038545001</name>
</gene>
<dbReference type="eggNOG" id="KOG2467">
    <property type="taxonomic scope" value="Eukaryota"/>
</dbReference>
<reference evidence="4 5" key="1">
    <citation type="journal article" date="2006" name="Nature">
        <title>Global trends of whole-genome duplications revealed by the ciliate Paramecium tetraurelia.</title>
        <authorList>
            <consortium name="Genoscope"/>
            <person name="Aury J.-M."/>
            <person name="Jaillon O."/>
            <person name="Duret L."/>
            <person name="Noel B."/>
            <person name="Jubin C."/>
            <person name="Porcel B.M."/>
            <person name="Segurens B."/>
            <person name="Daubin V."/>
            <person name="Anthouard V."/>
            <person name="Aiach N."/>
            <person name="Arnaiz O."/>
            <person name="Billaut A."/>
            <person name="Beisson J."/>
            <person name="Blanc I."/>
            <person name="Bouhouche K."/>
            <person name="Camara F."/>
            <person name="Duharcourt S."/>
            <person name="Guigo R."/>
            <person name="Gogendeau D."/>
            <person name="Katinka M."/>
            <person name="Keller A.-M."/>
            <person name="Kissmehl R."/>
            <person name="Klotz C."/>
            <person name="Koll F."/>
            <person name="Le Moue A."/>
            <person name="Lepere C."/>
            <person name="Malinsky S."/>
            <person name="Nowacki M."/>
            <person name="Nowak J.K."/>
            <person name="Plattner H."/>
            <person name="Poulain J."/>
            <person name="Ruiz F."/>
            <person name="Serrano V."/>
            <person name="Zagulski M."/>
            <person name="Dessen P."/>
            <person name="Betermier M."/>
            <person name="Weissenbach J."/>
            <person name="Scarpelli C."/>
            <person name="Schachter V."/>
            <person name="Sperling L."/>
            <person name="Meyer E."/>
            <person name="Cohen J."/>
            <person name="Wincker P."/>
        </authorList>
    </citation>
    <scope>NUCLEOTIDE SEQUENCE [LARGE SCALE GENOMIC DNA]</scope>
    <source>
        <strain evidence="4 5">Stock d4-2</strain>
    </source>
</reference>
<evidence type="ECO:0000313" key="5">
    <source>
        <dbReference type="Proteomes" id="UP000000600"/>
    </source>
</evidence>
<protein>
    <recommendedName>
        <fullName evidence="3">Serine hydroxymethyltransferase-like domain-containing protein</fullName>
    </recommendedName>
</protein>
<keyword evidence="5" id="KW-1185">Reference proteome</keyword>
<accession>A0CI24</accession>
<dbReference type="Gene3D" id="3.40.640.10">
    <property type="entry name" value="Type I PLP-dependent aspartate aminotransferase-like (Major domain)"/>
    <property type="match status" value="1"/>
</dbReference>
<dbReference type="KEGG" id="ptm:GSPATT00038545001"/>
<organism evidence="4 5">
    <name type="scientific">Paramecium tetraurelia</name>
    <dbReference type="NCBI Taxonomy" id="5888"/>
    <lineage>
        <taxon>Eukaryota</taxon>
        <taxon>Sar</taxon>
        <taxon>Alveolata</taxon>
        <taxon>Ciliophora</taxon>
        <taxon>Intramacronucleata</taxon>
        <taxon>Oligohymenophorea</taxon>
        <taxon>Peniculida</taxon>
        <taxon>Parameciidae</taxon>
        <taxon>Paramecium</taxon>
    </lineage>
</organism>
<evidence type="ECO:0000313" key="4">
    <source>
        <dbReference type="EMBL" id="CAK70441.1"/>
    </source>
</evidence>
<dbReference type="Pfam" id="PF00464">
    <property type="entry name" value="SHMT"/>
    <property type="match status" value="1"/>
</dbReference>
<evidence type="ECO:0000256" key="1">
    <source>
        <dbReference type="ARBA" id="ARBA00001933"/>
    </source>
</evidence>
<dbReference type="InterPro" id="IPR039429">
    <property type="entry name" value="SHMT-like_dom"/>
</dbReference>
<comment type="cofactor">
    <cofactor evidence="1">
        <name>pyridoxal 5'-phosphate</name>
        <dbReference type="ChEBI" id="CHEBI:597326"/>
    </cofactor>
</comment>
<sequence length="115" mass="12858">MINIHSDSKLTIEQQDSEVYHLIEKKKELQQNSINLIPCENYVSKTVAEAQSCVFSSRYAPGLQGGKYAPQAENYDAIEKLCQDRALAAFYLDPQEWGVNVQMGSGITSNLAIFL</sequence>
<dbReference type="OrthoDB" id="10265628at2759"/>
<dbReference type="PANTHER" id="PTHR11680:SF28">
    <property type="entry name" value="SERINE HYDROXYMETHYLTRANSFERASE, MITOCHONDRIAL"/>
    <property type="match status" value="1"/>
</dbReference>
<dbReference type="UniPathway" id="UPA00193"/>